<dbReference type="AlphaFoldDB" id="A0A2P4PHR9"/>
<dbReference type="Proteomes" id="UP000018888">
    <property type="component" value="Unassembled WGS sequence"/>
</dbReference>
<dbReference type="PROSITE" id="PS50011">
    <property type="entry name" value="PROTEIN_KINASE_DOM"/>
    <property type="match status" value="1"/>
</dbReference>
<sequence>MDQSFLESCFSKEIVPKVLLELGQPETISIQKVKLDNSQNITDDFLIEVKGYSINKKSNILKIYGISQNPNTKEYIMVLQYAKGGNFNHWINKNYKSFNWKVKLLVLLNIINGLKEIHQKNLVYRDFHTGNILFLNKINGFDSLSISDMGLCREVGNINETKIYGIMPYVAPEVMRGKPYTQAADIYSFGMIMYFVATKKQPFYNRKHDKSLALDICNGIRPEINEPEAPKCYINLMKKCWDPNSINRPSTIKINELILLFHKSYEEETFIVKNEEIGMQFKEAEEYRKANLSFTENYQIATHSQAIYTSRLLNPFTEDFLNYDKSDDIKLV</sequence>
<proteinExistence type="predicted"/>
<keyword evidence="3" id="KW-1185">Reference proteome</keyword>
<dbReference type="InterPro" id="IPR011009">
    <property type="entry name" value="Kinase-like_dom_sf"/>
</dbReference>
<dbReference type="GO" id="GO:0007165">
    <property type="term" value="P:signal transduction"/>
    <property type="evidence" value="ECO:0007669"/>
    <property type="project" value="TreeGrafter"/>
</dbReference>
<evidence type="ECO:0000313" key="2">
    <source>
        <dbReference type="EMBL" id="POG64910.1"/>
    </source>
</evidence>
<dbReference type="Gene3D" id="1.10.510.10">
    <property type="entry name" value="Transferase(Phosphotransferase) domain 1"/>
    <property type="match status" value="1"/>
</dbReference>
<dbReference type="PANTHER" id="PTHR23257:SF963">
    <property type="entry name" value="AT08303P"/>
    <property type="match status" value="1"/>
</dbReference>
<reference evidence="2 3" key="1">
    <citation type="journal article" date="2013" name="Proc. Natl. Acad. Sci. U.S.A.">
        <title>Genome of an arbuscular mycorrhizal fungus provides insight into the oldest plant symbiosis.</title>
        <authorList>
            <person name="Tisserant E."/>
            <person name="Malbreil M."/>
            <person name="Kuo A."/>
            <person name="Kohler A."/>
            <person name="Symeonidi A."/>
            <person name="Balestrini R."/>
            <person name="Charron P."/>
            <person name="Duensing N."/>
            <person name="Frei Dit Frey N."/>
            <person name="Gianinazzi-Pearson V."/>
            <person name="Gilbert L.B."/>
            <person name="Handa Y."/>
            <person name="Herr J.R."/>
            <person name="Hijri M."/>
            <person name="Koul R."/>
            <person name="Kawaguchi M."/>
            <person name="Krajinski F."/>
            <person name="Lammers P.J."/>
            <person name="Masclaux F.G."/>
            <person name="Murat C."/>
            <person name="Morin E."/>
            <person name="Ndikumana S."/>
            <person name="Pagni M."/>
            <person name="Petitpierre D."/>
            <person name="Requena N."/>
            <person name="Rosikiewicz P."/>
            <person name="Riley R."/>
            <person name="Saito K."/>
            <person name="San Clemente H."/>
            <person name="Shapiro H."/>
            <person name="van Tuinen D."/>
            <person name="Becard G."/>
            <person name="Bonfante P."/>
            <person name="Paszkowski U."/>
            <person name="Shachar-Hill Y.Y."/>
            <person name="Tuskan G.A."/>
            <person name="Young P.W."/>
            <person name="Sanders I.R."/>
            <person name="Henrissat B."/>
            <person name="Rensing S.A."/>
            <person name="Grigoriev I.V."/>
            <person name="Corradi N."/>
            <person name="Roux C."/>
            <person name="Martin F."/>
        </authorList>
    </citation>
    <scope>NUCLEOTIDE SEQUENCE [LARGE SCALE GENOMIC DNA]</scope>
    <source>
        <strain evidence="2 3">DAOM 197198</strain>
    </source>
</reference>
<dbReference type="GO" id="GO:0004672">
    <property type="term" value="F:protein kinase activity"/>
    <property type="evidence" value="ECO:0007669"/>
    <property type="project" value="InterPro"/>
</dbReference>
<accession>A0A2P4PHR9</accession>
<reference evidence="2 3" key="2">
    <citation type="journal article" date="2018" name="New Phytol.">
        <title>High intraspecific genome diversity in the model arbuscular mycorrhizal symbiont Rhizophagus irregularis.</title>
        <authorList>
            <person name="Chen E.C.H."/>
            <person name="Morin E."/>
            <person name="Beaudet D."/>
            <person name="Noel J."/>
            <person name="Yildirir G."/>
            <person name="Ndikumana S."/>
            <person name="Charron P."/>
            <person name="St-Onge C."/>
            <person name="Giorgi J."/>
            <person name="Kruger M."/>
            <person name="Marton T."/>
            <person name="Ropars J."/>
            <person name="Grigoriev I.V."/>
            <person name="Hainaut M."/>
            <person name="Henrissat B."/>
            <person name="Roux C."/>
            <person name="Martin F."/>
            <person name="Corradi N."/>
        </authorList>
    </citation>
    <scope>NUCLEOTIDE SEQUENCE [LARGE SCALE GENOMIC DNA]</scope>
    <source>
        <strain evidence="2 3">DAOM 197198</strain>
    </source>
</reference>
<dbReference type="InterPro" id="IPR000719">
    <property type="entry name" value="Prot_kinase_dom"/>
</dbReference>
<evidence type="ECO:0000259" key="1">
    <source>
        <dbReference type="PROSITE" id="PS50011"/>
    </source>
</evidence>
<dbReference type="InterPro" id="IPR050167">
    <property type="entry name" value="Ser_Thr_protein_kinase"/>
</dbReference>
<evidence type="ECO:0000313" key="3">
    <source>
        <dbReference type="Proteomes" id="UP000018888"/>
    </source>
</evidence>
<dbReference type="EMBL" id="AUPC02000228">
    <property type="protein sequence ID" value="POG64910.1"/>
    <property type="molecule type" value="Genomic_DNA"/>
</dbReference>
<dbReference type="SUPFAM" id="SSF56112">
    <property type="entry name" value="Protein kinase-like (PK-like)"/>
    <property type="match status" value="1"/>
</dbReference>
<dbReference type="VEuPathDB" id="FungiDB:RhiirFUN_006198"/>
<dbReference type="Pfam" id="PF00069">
    <property type="entry name" value="Pkinase"/>
    <property type="match status" value="1"/>
</dbReference>
<organism evidence="2 3">
    <name type="scientific">Rhizophagus irregularis (strain DAOM 181602 / DAOM 197198 / MUCL 43194)</name>
    <name type="common">Arbuscular mycorrhizal fungus</name>
    <name type="synonym">Glomus intraradices</name>
    <dbReference type="NCBI Taxonomy" id="747089"/>
    <lineage>
        <taxon>Eukaryota</taxon>
        <taxon>Fungi</taxon>
        <taxon>Fungi incertae sedis</taxon>
        <taxon>Mucoromycota</taxon>
        <taxon>Glomeromycotina</taxon>
        <taxon>Glomeromycetes</taxon>
        <taxon>Glomerales</taxon>
        <taxon>Glomeraceae</taxon>
        <taxon>Rhizophagus</taxon>
    </lineage>
</organism>
<dbReference type="GO" id="GO:0005737">
    <property type="term" value="C:cytoplasm"/>
    <property type="evidence" value="ECO:0007669"/>
    <property type="project" value="TreeGrafter"/>
</dbReference>
<gene>
    <name evidence="2" type="ORF">GLOIN_2v1782353</name>
</gene>
<protein>
    <submittedName>
        <fullName evidence="2">Kinase-like domain-containing protein</fullName>
    </submittedName>
</protein>
<comment type="caution">
    <text evidence="2">The sequence shown here is derived from an EMBL/GenBank/DDBJ whole genome shotgun (WGS) entry which is preliminary data.</text>
</comment>
<name>A0A2P4PHR9_RHIID</name>
<feature type="domain" description="Protein kinase" evidence="1">
    <location>
        <begin position="1"/>
        <end position="265"/>
    </location>
</feature>
<dbReference type="PANTHER" id="PTHR23257">
    <property type="entry name" value="SERINE-THREONINE PROTEIN KINASE"/>
    <property type="match status" value="1"/>
</dbReference>
<dbReference type="GO" id="GO:0005524">
    <property type="term" value="F:ATP binding"/>
    <property type="evidence" value="ECO:0007669"/>
    <property type="project" value="InterPro"/>
</dbReference>
<dbReference type="SMR" id="A0A2P4PHR9"/>